<dbReference type="GO" id="GO:0016020">
    <property type="term" value="C:membrane"/>
    <property type="evidence" value="ECO:0007669"/>
    <property type="project" value="UniProtKB-SubCell"/>
</dbReference>
<feature type="transmembrane region" description="Helical" evidence="6">
    <location>
        <begin position="115"/>
        <end position="140"/>
    </location>
</feature>
<feature type="transmembrane region" description="Helical" evidence="6">
    <location>
        <begin position="7"/>
        <end position="28"/>
    </location>
</feature>
<dbReference type="InterPro" id="IPR058533">
    <property type="entry name" value="Cation_efflux_TM"/>
</dbReference>
<dbReference type="PANTHER" id="PTHR13414:SF9">
    <property type="entry name" value="PROTON-COUPLED ZINC ANTIPORTER SLC30A9, MITOCHONDRIAL"/>
    <property type="match status" value="1"/>
</dbReference>
<dbReference type="GO" id="GO:0006829">
    <property type="term" value="P:zinc ion transport"/>
    <property type="evidence" value="ECO:0007669"/>
    <property type="project" value="InterPro"/>
</dbReference>
<evidence type="ECO:0000256" key="3">
    <source>
        <dbReference type="ARBA" id="ARBA00022692"/>
    </source>
</evidence>
<dbReference type="Gene3D" id="1.20.1510.10">
    <property type="entry name" value="Cation efflux protein transmembrane domain"/>
    <property type="match status" value="1"/>
</dbReference>
<dbReference type="Gene3D" id="3.30.70.1350">
    <property type="entry name" value="Cation efflux protein, cytoplasmic domain"/>
    <property type="match status" value="1"/>
</dbReference>
<dbReference type="NCBIfam" id="TIGR01297">
    <property type="entry name" value="CDF"/>
    <property type="match status" value="1"/>
</dbReference>
<evidence type="ECO:0000256" key="4">
    <source>
        <dbReference type="ARBA" id="ARBA00022989"/>
    </source>
</evidence>
<dbReference type="InterPro" id="IPR040177">
    <property type="entry name" value="SLC30A9"/>
</dbReference>
<dbReference type="Proteomes" id="UP000220102">
    <property type="component" value="Unassembled WGS sequence"/>
</dbReference>
<sequence>MASSKKAIYAAIAGNTAIAITKFIGAAISGSSAMLAEGIHSLVDTGNGGLLLLGIKRSQRPPDANHPFGYGKSLYFYTLIVAVLIFGLGGGFSIYEGLMHALDPGHGGSGTVTVAGITMSGLTLNTIVLTAAIVFESLALRTALQEFKKQRGDKPFFSAIKEAKDPTTFTVVFEDSAALAGLVVALLGVHLASALHMPIIDGIASIVIGLILCGVAVFLIWESKQLLIGEAADPEIRDGVYDIVHNGGPVEAVGRILTVHMGPNTLVLNMDLEFRDDLSADEVEVAIDDLEKKIRERHPQVKYIFIEADSITKRKKSPSASA</sequence>
<keyword evidence="3 6" id="KW-0812">Transmembrane</keyword>
<gene>
    <name evidence="8" type="ORF">CRI94_05530</name>
</gene>
<evidence type="ECO:0000256" key="5">
    <source>
        <dbReference type="ARBA" id="ARBA00023136"/>
    </source>
</evidence>
<dbReference type="InterPro" id="IPR002524">
    <property type="entry name" value="Cation_efflux"/>
</dbReference>
<evidence type="ECO:0000259" key="7">
    <source>
        <dbReference type="Pfam" id="PF01545"/>
    </source>
</evidence>
<organism evidence="8 9">
    <name type="scientific">Longibacter salinarum</name>
    <dbReference type="NCBI Taxonomy" id="1850348"/>
    <lineage>
        <taxon>Bacteria</taxon>
        <taxon>Pseudomonadati</taxon>
        <taxon>Rhodothermota</taxon>
        <taxon>Rhodothermia</taxon>
        <taxon>Rhodothermales</taxon>
        <taxon>Salisaetaceae</taxon>
        <taxon>Longibacter</taxon>
    </lineage>
</organism>
<comment type="subcellular location">
    <subcellularLocation>
        <location evidence="1">Membrane</location>
        <topology evidence="1">Multi-pass membrane protein</topology>
    </subcellularLocation>
</comment>
<keyword evidence="5 6" id="KW-0472">Membrane</keyword>
<evidence type="ECO:0000313" key="8">
    <source>
        <dbReference type="EMBL" id="PEN14486.1"/>
    </source>
</evidence>
<keyword evidence="2" id="KW-0813">Transport</keyword>
<name>A0A2A8D0N2_9BACT</name>
<evidence type="ECO:0000256" key="6">
    <source>
        <dbReference type="SAM" id="Phobius"/>
    </source>
</evidence>
<evidence type="ECO:0000256" key="1">
    <source>
        <dbReference type="ARBA" id="ARBA00004141"/>
    </source>
</evidence>
<feature type="transmembrane region" description="Helical" evidence="6">
    <location>
        <begin position="177"/>
        <end position="197"/>
    </location>
</feature>
<keyword evidence="9" id="KW-1185">Reference proteome</keyword>
<feature type="transmembrane region" description="Helical" evidence="6">
    <location>
        <begin position="203"/>
        <end position="221"/>
    </location>
</feature>
<dbReference type="Pfam" id="PF01545">
    <property type="entry name" value="Cation_efflux"/>
    <property type="match status" value="1"/>
</dbReference>
<protein>
    <submittedName>
        <fullName evidence="8">Transporter</fullName>
    </submittedName>
</protein>
<comment type="caution">
    <text evidence="8">The sequence shown here is derived from an EMBL/GenBank/DDBJ whole genome shotgun (WGS) entry which is preliminary data.</text>
</comment>
<dbReference type="InterPro" id="IPR036837">
    <property type="entry name" value="Cation_efflux_CTD_sf"/>
</dbReference>
<proteinExistence type="predicted"/>
<dbReference type="RefSeq" id="WP_098074662.1">
    <property type="nucleotide sequence ID" value="NZ_PDEQ01000002.1"/>
</dbReference>
<feature type="transmembrane region" description="Helical" evidence="6">
    <location>
        <begin position="74"/>
        <end position="95"/>
    </location>
</feature>
<dbReference type="OrthoDB" id="9806522at2"/>
<accession>A0A2A8D0N2</accession>
<feature type="transmembrane region" description="Helical" evidence="6">
    <location>
        <begin position="34"/>
        <end position="53"/>
    </location>
</feature>
<dbReference type="InterPro" id="IPR027469">
    <property type="entry name" value="Cation_efflux_TMD_sf"/>
</dbReference>
<dbReference type="PANTHER" id="PTHR13414">
    <property type="entry name" value="HUEL-CATION TRANSPORTER"/>
    <property type="match status" value="1"/>
</dbReference>
<evidence type="ECO:0000313" key="9">
    <source>
        <dbReference type="Proteomes" id="UP000220102"/>
    </source>
</evidence>
<feature type="domain" description="Cation efflux protein transmembrane" evidence="7">
    <location>
        <begin position="9"/>
        <end position="227"/>
    </location>
</feature>
<evidence type="ECO:0000256" key="2">
    <source>
        <dbReference type="ARBA" id="ARBA00022448"/>
    </source>
</evidence>
<dbReference type="GO" id="GO:0008324">
    <property type="term" value="F:monoatomic cation transmembrane transporter activity"/>
    <property type="evidence" value="ECO:0007669"/>
    <property type="project" value="InterPro"/>
</dbReference>
<dbReference type="SUPFAM" id="SSF161111">
    <property type="entry name" value="Cation efflux protein transmembrane domain-like"/>
    <property type="match status" value="1"/>
</dbReference>
<dbReference type="AlphaFoldDB" id="A0A2A8D0N2"/>
<dbReference type="SUPFAM" id="SSF160240">
    <property type="entry name" value="Cation efflux protein cytoplasmic domain-like"/>
    <property type="match status" value="1"/>
</dbReference>
<keyword evidence="4 6" id="KW-1133">Transmembrane helix</keyword>
<reference evidence="8 9" key="1">
    <citation type="submission" date="2017-10" db="EMBL/GenBank/DDBJ databases">
        <title>Draft genome of Longibacter Salinarum.</title>
        <authorList>
            <person name="Goh K.M."/>
            <person name="Shamsir M.S."/>
            <person name="Lim S.W."/>
        </authorList>
    </citation>
    <scope>NUCLEOTIDE SEQUENCE [LARGE SCALE GENOMIC DNA]</scope>
    <source>
        <strain evidence="8 9">KCTC 52045</strain>
    </source>
</reference>
<dbReference type="EMBL" id="PDEQ01000002">
    <property type="protein sequence ID" value="PEN14486.1"/>
    <property type="molecule type" value="Genomic_DNA"/>
</dbReference>